<reference evidence="1 2" key="1">
    <citation type="journal article" date="2019" name="Commun. Biol.">
        <title>The bagworm genome reveals a unique fibroin gene that provides high tensile strength.</title>
        <authorList>
            <person name="Kono N."/>
            <person name="Nakamura H."/>
            <person name="Ohtoshi R."/>
            <person name="Tomita M."/>
            <person name="Numata K."/>
            <person name="Arakawa K."/>
        </authorList>
    </citation>
    <scope>NUCLEOTIDE SEQUENCE [LARGE SCALE GENOMIC DNA]</scope>
</reference>
<organism evidence="1 2">
    <name type="scientific">Eumeta variegata</name>
    <name type="common">Bagworm moth</name>
    <name type="synonym">Eumeta japonica</name>
    <dbReference type="NCBI Taxonomy" id="151549"/>
    <lineage>
        <taxon>Eukaryota</taxon>
        <taxon>Metazoa</taxon>
        <taxon>Ecdysozoa</taxon>
        <taxon>Arthropoda</taxon>
        <taxon>Hexapoda</taxon>
        <taxon>Insecta</taxon>
        <taxon>Pterygota</taxon>
        <taxon>Neoptera</taxon>
        <taxon>Endopterygota</taxon>
        <taxon>Lepidoptera</taxon>
        <taxon>Glossata</taxon>
        <taxon>Ditrysia</taxon>
        <taxon>Tineoidea</taxon>
        <taxon>Psychidae</taxon>
        <taxon>Oiketicinae</taxon>
        <taxon>Eumeta</taxon>
    </lineage>
</organism>
<name>A0A4C1Y581_EUMVA</name>
<gene>
    <name evidence="1" type="ORF">EVAR_88834_1</name>
</gene>
<protein>
    <submittedName>
        <fullName evidence="1">Uncharacterized protein</fullName>
    </submittedName>
</protein>
<evidence type="ECO:0000313" key="2">
    <source>
        <dbReference type="Proteomes" id="UP000299102"/>
    </source>
</evidence>
<evidence type="ECO:0000313" key="1">
    <source>
        <dbReference type="EMBL" id="GBP70660.1"/>
    </source>
</evidence>
<dbReference type="Proteomes" id="UP000299102">
    <property type="component" value="Unassembled WGS sequence"/>
</dbReference>
<comment type="caution">
    <text evidence="1">The sequence shown here is derived from an EMBL/GenBank/DDBJ whole genome shotgun (WGS) entry which is preliminary data.</text>
</comment>
<dbReference type="AlphaFoldDB" id="A0A4C1Y581"/>
<proteinExistence type="predicted"/>
<dbReference type="EMBL" id="BGZK01001082">
    <property type="protein sequence ID" value="GBP70660.1"/>
    <property type="molecule type" value="Genomic_DNA"/>
</dbReference>
<sequence>MIALRCRASSAHPLHSCAFAAPLPNAVCKHLAPPPRRTAPPAAVIYERVEASSCDRRRRRDVGARAHTDPSSLIIHITHPSACVAAARYRSFSTLRALRSNDSESKISNSTYEVSL</sequence>
<keyword evidence="2" id="KW-1185">Reference proteome</keyword>
<accession>A0A4C1Y581</accession>